<evidence type="ECO:0000313" key="3">
    <source>
        <dbReference type="Proteomes" id="UP000092093"/>
    </source>
</evidence>
<proteinExistence type="predicted"/>
<comment type="caution">
    <text evidence="2">The sequence shown here is derived from an EMBL/GenBank/DDBJ whole genome shotgun (WGS) entry which is preliminary data.</text>
</comment>
<gene>
    <name evidence="2" type="ORF">AN484_00700</name>
</gene>
<accession>A0A1B7X844</accession>
<name>A0A1B7X844_APHFL</name>
<dbReference type="Pfam" id="PF01391">
    <property type="entry name" value="Collagen"/>
    <property type="match status" value="1"/>
</dbReference>
<dbReference type="AlphaFoldDB" id="A0A1B7X844"/>
<feature type="region of interest" description="Disordered" evidence="1">
    <location>
        <begin position="1"/>
        <end position="90"/>
    </location>
</feature>
<feature type="compositionally biased region" description="Polar residues" evidence="1">
    <location>
        <begin position="13"/>
        <end position="35"/>
    </location>
</feature>
<dbReference type="PATRIC" id="fig|1710896.3.peg.2488"/>
<dbReference type="InterPro" id="IPR008160">
    <property type="entry name" value="Collagen"/>
</dbReference>
<evidence type="ECO:0000256" key="1">
    <source>
        <dbReference type="SAM" id="MobiDB-lite"/>
    </source>
</evidence>
<evidence type="ECO:0000313" key="2">
    <source>
        <dbReference type="EMBL" id="OBQ45526.1"/>
    </source>
</evidence>
<protein>
    <recommendedName>
        <fullName evidence="4">Collagen-like protein</fullName>
    </recommendedName>
</protein>
<reference evidence="2 3" key="1">
    <citation type="submission" date="2015-09" db="EMBL/GenBank/DDBJ databases">
        <title>Aphanizomenon flos-aquae WA102.</title>
        <authorList>
            <person name="Driscoll C."/>
        </authorList>
    </citation>
    <scope>NUCLEOTIDE SEQUENCE [LARGE SCALE GENOMIC DNA]</scope>
    <source>
        <strain evidence="2">WA102</strain>
    </source>
</reference>
<evidence type="ECO:0008006" key="4">
    <source>
        <dbReference type="Google" id="ProtNLM"/>
    </source>
</evidence>
<organism evidence="2 3">
    <name type="scientific">Aphanizomenon flos-aquae WA102</name>
    <dbReference type="NCBI Taxonomy" id="1710896"/>
    <lineage>
        <taxon>Bacteria</taxon>
        <taxon>Bacillati</taxon>
        <taxon>Cyanobacteriota</taxon>
        <taxon>Cyanophyceae</taxon>
        <taxon>Nostocales</taxon>
        <taxon>Aphanizomenonaceae</taxon>
        <taxon>Aphanizomenon</taxon>
    </lineage>
</organism>
<feature type="compositionally biased region" description="Low complexity" evidence="1">
    <location>
        <begin position="78"/>
        <end position="90"/>
    </location>
</feature>
<sequence length="243" mass="26232">MAASKSMDFPSAKKSSYAAQVEQSQASPTAENSLSFLPVPGPVGPQGSAGRDGRDGKEGPQGAEGKPGPKGDKGPAGKDGSSSLSSSGQQAGWASYTNTITKPIKLGISQGDDGWVTLLLDTKEKYQNETYIPKGCTSLWNSHQRALNFHGINEGSQIFVTYNFELTTYTSNTEVWLRTYFASKDQEFVQFVGSLKYQNVYNLSVTQNIFIEDKAMWGSGAVPQIRTDFDASVILNSIYVSVV</sequence>
<dbReference type="EMBL" id="LJOW01000002">
    <property type="protein sequence ID" value="OBQ45526.1"/>
    <property type="molecule type" value="Genomic_DNA"/>
</dbReference>
<dbReference type="Proteomes" id="UP000092093">
    <property type="component" value="Unassembled WGS sequence"/>
</dbReference>
<dbReference type="Gene3D" id="1.20.5.320">
    <property type="entry name" value="6-Phosphogluconate Dehydrogenase, domain 3"/>
    <property type="match status" value="1"/>
</dbReference>
<feature type="compositionally biased region" description="Basic and acidic residues" evidence="1">
    <location>
        <begin position="67"/>
        <end position="76"/>
    </location>
</feature>